<evidence type="ECO:0000256" key="1">
    <source>
        <dbReference type="ARBA" id="ARBA00007319"/>
    </source>
</evidence>
<dbReference type="OrthoDB" id="5876363at2759"/>
<feature type="domain" description="Peptidase M24" evidence="3">
    <location>
        <begin position="20"/>
        <end position="203"/>
    </location>
</feature>
<dbReference type="SUPFAM" id="SSF55920">
    <property type="entry name" value="Creatinase/aminopeptidase"/>
    <property type="match status" value="1"/>
</dbReference>
<comment type="similarity">
    <text evidence="1">Belongs to the peptidase M24 family.</text>
</comment>
<dbReference type="FunFam" id="1.10.10.10:FF:000029">
    <property type="entry name" value="Proliferation-associated 2G4, a"/>
    <property type="match status" value="1"/>
</dbReference>
<comment type="caution">
    <text evidence="4">The sequence shown here is derived from an EMBL/GenBank/DDBJ whole genome shotgun (WGS) entry which is preliminary data.</text>
</comment>
<evidence type="ECO:0000313" key="5">
    <source>
        <dbReference type="Proteomes" id="UP001152888"/>
    </source>
</evidence>
<dbReference type="PANTHER" id="PTHR10804">
    <property type="entry name" value="PROTEASE FAMILY M24 METHIONYL AMINOPEPTIDASE, AMINOPEPTIDASE P"/>
    <property type="match status" value="1"/>
</dbReference>
<feature type="compositionally biased region" description="Low complexity" evidence="2">
    <location>
        <begin position="375"/>
        <end position="392"/>
    </location>
</feature>
<dbReference type="PANTHER" id="PTHR10804:SF11">
    <property type="entry name" value="PROLIFERATION-ASSOCIATED PROTEIN 2G4"/>
    <property type="match status" value="1"/>
</dbReference>
<keyword evidence="5" id="KW-1185">Reference proteome</keyword>
<evidence type="ECO:0000313" key="4">
    <source>
        <dbReference type="EMBL" id="CAH1975154.1"/>
    </source>
</evidence>
<reference evidence="4" key="1">
    <citation type="submission" date="2022-03" db="EMBL/GenBank/DDBJ databases">
        <authorList>
            <person name="Sayadi A."/>
        </authorList>
    </citation>
    <scope>NUCLEOTIDE SEQUENCE</scope>
</reference>
<name>A0A9P0P8D3_ACAOB</name>
<dbReference type="InterPro" id="IPR036388">
    <property type="entry name" value="WH-like_DNA-bd_sf"/>
</dbReference>
<dbReference type="InterPro" id="IPR000994">
    <property type="entry name" value="Pept_M24"/>
</dbReference>
<dbReference type="SUPFAM" id="SSF46785">
    <property type="entry name" value="Winged helix' DNA-binding domain"/>
    <property type="match status" value="1"/>
</dbReference>
<dbReference type="InterPro" id="IPR004545">
    <property type="entry name" value="PA2G4"/>
</dbReference>
<sequence length="400" mass="44495">MAEEKDVAEKTIAEDLVVTKYKMAGEIVNRVLKQVIDKCKHHASVREICEYGDQLLTEETSKVFKKEKELKKGIAFPTCVSVNNCICHFSPVPSEPDYILVDGDVAKVDLGVHIDGFIAVVAHTIVVGQSGDQKVTGRKADVILAAHYASQAALRLLKPGNETYTITDAVQKAAEAFKCKPVEGMLSHQLKQFKIDGEKTIIQNPNDAQRKEHEKFELDKHEVYAMDVLISTGEGVGKETDTRVSVYKKTDETYQLKLKASRMFYTEVRSKYGNMPFNLRSFQDETKAKMGVVECVKNKLIEPFQVLYEKPGEFVAHFKFTVLLMPNGPHRITGLPLDTDRFKSEYSITDPELRSVLCSSANPKAAKKKKKKSESGGAATAEEGGQGQTEQQPMEVEATA</sequence>
<dbReference type="Pfam" id="PF00557">
    <property type="entry name" value="Peptidase_M24"/>
    <property type="match status" value="1"/>
</dbReference>
<dbReference type="InterPro" id="IPR036390">
    <property type="entry name" value="WH_DNA-bd_sf"/>
</dbReference>
<feature type="region of interest" description="Disordered" evidence="2">
    <location>
        <begin position="359"/>
        <end position="400"/>
    </location>
</feature>
<gene>
    <name evidence="4" type="ORF">ACAOBT_LOCUS11476</name>
</gene>
<dbReference type="InterPro" id="IPR036005">
    <property type="entry name" value="Creatinase/aminopeptidase-like"/>
</dbReference>
<dbReference type="AlphaFoldDB" id="A0A9P0P8D3"/>
<evidence type="ECO:0000259" key="3">
    <source>
        <dbReference type="Pfam" id="PF00557"/>
    </source>
</evidence>
<dbReference type="NCBIfam" id="TIGR00495">
    <property type="entry name" value="crvDNA_42K"/>
    <property type="match status" value="1"/>
</dbReference>
<accession>A0A9P0P8D3</accession>
<dbReference type="CDD" id="cd01089">
    <property type="entry name" value="PA2G4-like"/>
    <property type="match status" value="1"/>
</dbReference>
<proteinExistence type="inferred from homology"/>
<protein>
    <recommendedName>
        <fullName evidence="3">Peptidase M24 domain-containing protein</fullName>
    </recommendedName>
</protein>
<organism evidence="4 5">
    <name type="scientific">Acanthoscelides obtectus</name>
    <name type="common">Bean weevil</name>
    <name type="synonym">Bruchus obtectus</name>
    <dbReference type="NCBI Taxonomy" id="200917"/>
    <lineage>
        <taxon>Eukaryota</taxon>
        <taxon>Metazoa</taxon>
        <taxon>Ecdysozoa</taxon>
        <taxon>Arthropoda</taxon>
        <taxon>Hexapoda</taxon>
        <taxon>Insecta</taxon>
        <taxon>Pterygota</taxon>
        <taxon>Neoptera</taxon>
        <taxon>Endopterygota</taxon>
        <taxon>Coleoptera</taxon>
        <taxon>Polyphaga</taxon>
        <taxon>Cucujiformia</taxon>
        <taxon>Chrysomeloidea</taxon>
        <taxon>Chrysomelidae</taxon>
        <taxon>Bruchinae</taxon>
        <taxon>Bruchini</taxon>
        <taxon>Acanthoscelides</taxon>
    </lineage>
</organism>
<dbReference type="FunFam" id="3.90.230.10:FF:000013">
    <property type="entry name" value="DNA-binding protein, 42 kDa"/>
    <property type="match status" value="1"/>
</dbReference>
<evidence type="ECO:0000256" key="2">
    <source>
        <dbReference type="SAM" id="MobiDB-lite"/>
    </source>
</evidence>
<dbReference type="EMBL" id="CAKOFQ010006833">
    <property type="protein sequence ID" value="CAH1975154.1"/>
    <property type="molecule type" value="Genomic_DNA"/>
</dbReference>
<dbReference type="InterPro" id="IPR047113">
    <property type="entry name" value="PA2G4/ARX1"/>
</dbReference>
<dbReference type="Gene3D" id="1.10.10.10">
    <property type="entry name" value="Winged helix-like DNA-binding domain superfamily/Winged helix DNA-binding domain"/>
    <property type="match status" value="1"/>
</dbReference>
<dbReference type="Proteomes" id="UP001152888">
    <property type="component" value="Unassembled WGS sequence"/>
</dbReference>
<dbReference type="Gene3D" id="3.90.230.10">
    <property type="entry name" value="Creatinase/methionine aminopeptidase superfamily"/>
    <property type="match status" value="1"/>
</dbReference>